<accession>A0ABU7EZT2</accession>
<name>A0ABU7EZT2_9TELE</name>
<organism evidence="1 2">
    <name type="scientific">Characodon lateralis</name>
    <dbReference type="NCBI Taxonomy" id="208331"/>
    <lineage>
        <taxon>Eukaryota</taxon>
        <taxon>Metazoa</taxon>
        <taxon>Chordata</taxon>
        <taxon>Craniata</taxon>
        <taxon>Vertebrata</taxon>
        <taxon>Euteleostomi</taxon>
        <taxon>Actinopterygii</taxon>
        <taxon>Neopterygii</taxon>
        <taxon>Teleostei</taxon>
        <taxon>Neoteleostei</taxon>
        <taxon>Acanthomorphata</taxon>
        <taxon>Ovalentaria</taxon>
        <taxon>Atherinomorphae</taxon>
        <taxon>Cyprinodontiformes</taxon>
        <taxon>Goodeidae</taxon>
        <taxon>Characodon</taxon>
    </lineage>
</organism>
<proteinExistence type="predicted"/>
<dbReference type="Proteomes" id="UP001352852">
    <property type="component" value="Unassembled WGS sequence"/>
</dbReference>
<keyword evidence="2" id="KW-1185">Reference proteome</keyword>
<protein>
    <submittedName>
        <fullName evidence="1">Uncharacterized protein</fullName>
    </submittedName>
</protein>
<evidence type="ECO:0000313" key="1">
    <source>
        <dbReference type="EMBL" id="MED6292564.1"/>
    </source>
</evidence>
<dbReference type="EMBL" id="JAHUTJ010073837">
    <property type="protein sequence ID" value="MED6292564.1"/>
    <property type="molecule type" value="Genomic_DNA"/>
</dbReference>
<sequence>MSRRSSKIGSEYLSFRASVKSWSGISTLLTESSTSTPCQVRKGRSNFFAGPNCRMYPELSEADNFRFCCYGFCDICFTFRQMDRRSAAGIQRW</sequence>
<evidence type="ECO:0000313" key="2">
    <source>
        <dbReference type="Proteomes" id="UP001352852"/>
    </source>
</evidence>
<reference evidence="1 2" key="1">
    <citation type="submission" date="2021-06" db="EMBL/GenBank/DDBJ databases">
        <authorList>
            <person name="Palmer J.M."/>
        </authorList>
    </citation>
    <scope>NUCLEOTIDE SEQUENCE [LARGE SCALE GENOMIC DNA]</scope>
    <source>
        <strain evidence="1 2">CL_MEX2019</strain>
        <tissue evidence="1">Muscle</tissue>
    </source>
</reference>
<comment type="caution">
    <text evidence="1">The sequence shown here is derived from an EMBL/GenBank/DDBJ whole genome shotgun (WGS) entry which is preliminary data.</text>
</comment>
<gene>
    <name evidence="1" type="ORF">CHARACLAT_001664</name>
</gene>